<protein>
    <submittedName>
        <fullName evidence="1">3-methyladenine DNA glycosylase</fullName>
    </submittedName>
</protein>
<dbReference type="EMBL" id="JAGGJA010000002">
    <property type="protein sequence ID" value="MCW9706000.1"/>
    <property type="molecule type" value="Genomic_DNA"/>
</dbReference>
<sequence length="301" mass="35931">MITTNITIPSYISTKLSAKEWKQEKNEHERLIAKQIDDYLDRRSQQQKDPVMDFLFEYYAFRPAHLKRWSPGLGTLLQDGGSYDWRFDEMEPIGEDSFLDITHFPDDRISALQWILTVLENSLHRKPSFGCFGMHEWAMVYKADRIRHNHLSLRMEMDELAEFVESRPLVCTHFDAFRFFTDEAKPYNKFELNRNNFHEMEQPGCLHTNMDLYKWSFKMYPWISSSTIRRAFELAVQTRVMDMKASPYDLREQGLEPIRIETEEGRLEYVEKQRAIHQKSQPIRQQLITEYQGILQALDEL</sequence>
<gene>
    <name evidence="1" type="ORF">J6I44_04015</name>
</gene>
<reference evidence="1 2" key="1">
    <citation type="submission" date="2021-03" db="EMBL/GenBank/DDBJ databases">
        <title>Aliifodinibius sp. nov., a new bacterium isolated from saline soil.</title>
        <authorList>
            <person name="Galisteo C."/>
            <person name="De La Haba R."/>
            <person name="Sanchez-Porro C."/>
            <person name="Ventosa A."/>
        </authorList>
    </citation>
    <scope>NUCLEOTIDE SEQUENCE [LARGE SCALE GENOMIC DNA]</scope>
    <source>
        <strain evidence="1 2">1BSP15-2V2</strain>
    </source>
</reference>
<name>A0ABT3PJF4_9BACT</name>
<evidence type="ECO:0000313" key="2">
    <source>
        <dbReference type="Proteomes" id="UP001207918"/>
    </source>
</evidence>
<organism evidence="1 2">
    <name type="scientific">Fodinibius salsisoli</name>
    <dbReference type="NCBI Taxonomy" id="2820877"/>
    <lineage>
        <taxon>Bacteria</taxon>
        <taxon>Pseudomonadati</taxon>
        <taxon>Balneolota</taxon>
        <taxon>Balneolia</taxon>
        <taxon>Balneolales</taxon>
        <taxon>Balneolaceae</taxon>
        <taxon>Fodinibius</taxon>
    </lineage>
</organism>
<keyword evidence="2" id="KW-1185">Reference proteome</keyword>
<dbReference type="Proteomes" id="UP001207918">
    <property type="component" value="Unassembled WGS sequence"/>
</dbReference>
<accession>A0ABT3PJF4</accession>
<proteinExistence type="predicted"/>
<dbReference type="RefSeq" id="WP_265764698.1">
    <property type="nucleotide sequence ID" value="NZ_JAGGJA010000002.1"/>
</dbReference>
<comment type="caution">
    <text evidence="1">The sequence shown here is derived from an EMBL/GenBank/DDBJ whole genome shotgun (WGS) entry which is preliminary data.</text>
</comment>
<evidence type="ECO:0000313" key="1">
    <source>
        <dbReference type="EMBL" id="MCW9706000.1"/>
    </source>
</evidence>